<gene>
    <name evidence="1" type="ORF">O3P16_00560</name>
</gene>
<dbReference type="Proteomes" id="UP001210231">
    <property type="component" value="Unassembled WGS sequence"/>
</dbReference>
<protein>
    <submittedName>
        <fullName evidence="1">Uncharacterized protein</fullName>
    </submittedName>
</protein>
<accession>A0ABT4UGE9</accession>
<dbReference type="EMBL" id="JAQGEF010000001">
    <property type="protein sequence ID" value="MDA3613280.1"/>
    <property type="molecule type" value="Genomic_DNA"/>
</dbReference>
<comment type="caution">
    <text evidence="1">The sequence shown here is derived from an EMBL/GenBank/DDBJ whole genome shotgun (WGS) entry which is preliminary data.</text>
</comment>
<organism evidence="1 2">
    <name type="scientific">Polluticaenibacter yanchengensis</name>
    <dbReference type="NCBI Taxonomy" id="3014562"/>
    <lineage>
        <taxon>Bacteria</taxon>
        <taxon>Pseudomonadati</taxon>
        <taxon>Bacteroidota</taxon>
        <taxon>Chitinophagia</taxon>
        <taxon>Chitinophagales</taxon>
        <taxon>Chitinophagaceae</taxon>
        <taxon>Polluticaenibacter</taxon>
    </lineage>
</organism>
<evidence type="ECO:0000313" key="1">
    <source>
        <dbReference type="EMBL" id="MDA3613280.1"/>
    </source>
</evidence>
<evidence type="ECO:0000313" key="2">
    <source>
        <dbReference type="Proteomes" id="UP001210231"/>
    </source>
</evidence>
<reference evidence="1 2" key="1">
    <citation type="submission" date="2022-12" db="EMBL/GenBank/DDBJ databases">
        <title>Chitinophagaceae gen. sp. nov., a new member of the family Chitinophagaceae, isolated from soil in a chemical factory.</title>
        <authorList>
            <person name="Ke Z."/>
        </authorList>
    </citation>
    <scope>NUCLEOTIDE SEQUENCE [LARGE SCALE GENOMIC DNA]</scope>
    <source>
        <strain evidence="1 2">LY-5</strain>
    </source>
</reference>
<proteinExistence type="predicted"/>
<keyword evidence="2" id="KW-1185">Reference proteome</keyword>
<name>A0ABT4UGE9_9BACT</name>
<sequence length="53" mass="6032">MHLSNEVDETGKNGYLTLDNIIGINFAIFKSSEKLKEEFSTNLSHSFMPTHNM</sequence>